<evidence type="ECO:0000313" key="2">
    <source>
        <dbReference type="Proteomes" id="UP000254123"/>
    </source>
</evidence>
<proteinExistence type="predicted"/>
<gene>
    <name evidence="1" type="ORF">NCTC10526_00471</name>
</gene>
<keyword evidence="2" id="KW-1185">Reference proteome</keyword>
<protein>
    <submittedName>
        <fullName evidence="1">Uncharacterized protein</fullName>
    </submittedName>
</protein>
<organism evidence="1 2">
    <name type="scientific">Psychrobacter phenylpyruvicus</name>
    <dbReference type="NCBI Taxonomy" id="29432"/>
    <lineage>
        <taxon>Bacteria</taxon>
        <taxon>Pseudomonadati</taxon>
        <taxon>Pseudomonadota</taxon>
        <taxon>Gammaproteobacteria</taxon>
        <taxon>Moraxellales</taxon>
        <taxon>Moraxellaceae</taxon>
        <taxon>Psychrobacter</taxon>
    </lineage>
</organism>
<sequence length="524" mass="59837">MGGAKTPEKVEYEKRLRRRLKILKEQFEQGKIHIAEGMNVEKSLLAVRQGPDGEIDLDTVDEYVRSMALAVTAMHDREELKKEISLSEIQNIYFNFIEDNFGHYYQLMIDNNLTPHDVGKVLTQNQKSVEEITENLGEFLNVIDSLWKELGEIAQIHVEDMHGNIKGVFGGDLFPSHDENIASTCGIYTDTIVLPDPFLRSKHVFENFSNKSRVYYLVKHAMNILQYKELACANLEVPIVVILPDQSKMQEEEREFFQLLGKDDSVIHSNKLFGRKFESFDELIEFAEGLDTIERAVEQVKDKSRVLFDTDWKGDLSSQIKKALELESYAQFVGNPGLLLASQALGRMSVSNELLIKSRRLNGTPIIDAPTSWQYLTWKMEYDSERAESKTGNHDLHIVRGLQDLATNEMEWLGNIPPEALIDIRKQGAMDDIRSMLGNSIEDIVRSNPDNFYRSRDQIFDNINDAFHQHRKNIEELKSKKWKFAGKDIGSWMVMGTLEVAAAVTGTPAWGLAARAFKTLCQLN</sequence>
<dbReference type="RefSeq" id="WP_174901057.1">
    <property type="nucleotide sequence ID" value="NZ_CAJHAQ010000001.1"/>
</dbReference>
<accession>A0A379LJ89</accession>
<dbReference type="Proteomes" id="UP000254123">
    <property type="component" value="Unassembled WGS sequence"/>
</dbReference>
<reference evidence="1 2" key="1">
    <citation type="submission" date="2018-06" db="EMBL/GenBank/DDBJ databases">
        <authorList>
            <consortium name="Pathogen Informatics"/>
            <person name="Doyle S."/>
        </authorList>
    </citation>
    <scope>NUCLEOTIDE SEQUENCE [LARGE SCALE GENOMIC DNA]</scope>
    <source>
        <strain evidence="1 2">NCTC10526</strain>
    </source>
</reference>
<dbReference type="EMBL" id="UGVC01000001">
    <property type="protein sequence ID" value="SUD90155.1"/>
    <property type="molecule type" value="Genomic_DNA"/>
</dbReference>
<dbReference type="AlphaFoldDB" id="A0A379LJ89"/>
<evidence type="ECO:0000313" key="1">
    <source>
        <dbReference type="EMBL" id="SUD90155.1"/>
    </source>
</evidence>
<name>A0A379LJ89_9GAMM</name>